<evidence type="ECO:0000313" key="1">
    <source>
        <dbReference type="EMBL" id="MDG3493470.1"/>
    </source>
</evidence>
<comment type="caution">
    <text evidence="1">The sequence shown here is derived from an EMBL/GenBank/DDBJ whole genome shotgun (WGS) entry which is preliminary data.</text>
</comment>
<proteinExistence type="predicted"/>
<dbReference type="AlphaFoldDB" id="A0A9X4RGY8"/>
<dbReference type="Proteomes" id="UP001152872">
    <property type="component" value="Unassembled WGS sequence"/>
</dbReference>
<evidence type="ECO:0000313" key="2">
    <source>
        <dbReference type="Proteomes" id="UP001152872"/>
    </source>
</evidence>
<name>A0A9X4RGY8_9CYAN</name>
<sequence>MKQQLRLIKNLIAKKKLQLQILCSQEINLIIGSSHTSYSNWIPSEQSNLDISKHHQFQEVLNGKKIHRLLAEHVLEHIDLDDLQKALDNIHYFLVSGGSFRIAVPDGLHPDPSYIERVKIGCDDHKQLFNYQQLSKLLSNHGFKDNLIEYWDEQGEFHTTYQNHDGYGYIRRSFINDPRNPDGYPHYTSLIIDAIK</sequence>
<keyword evidence="2" id="KW-1185">Reference proteome</keyword>
<dbReference type="InterPro" id="IPR029063">
    <property type="entry name" value="SAM-dependent_MTases_sf"/>
</dbReference>
<gene>
    <name evidence="1" type="ORF">FEV09_02760</name>
</gene>
<dbReference type="Gene3D" id="3.40.50.150">
    <property type="entry name" value="Vaccinia Virus protein VP39"/>
    <property type="match status" value="1"/>
</dbReference>
<protein>
    <submittedName>
        <fullName evidence="1">Uncharacterized protein</fullName>
    </submittedName>
</protein>
<organism evidence="1 2">
    <name type="scientific">Pseudanabaena catenata USMAC16</name>
    <dbReference type="NCBI Taxonomy" id="1855837"/>
    <lineage>
        <taxon>Bacteria</taxon>
        <taxon>Bacillati</taxon>
        <taxon>Cyanobacteriota</taxon>
        <taxon>Cyanophyceae</taxon>
        <taxon>Pseudanabaenales</taxon>
        <taxon>Pseudanabaenaceae</taxon>
        <taxon>Pseudanabaena</taxon>
    </lineage>
</organism>
<dbReference type="SUPFAM" id="SSF53335">
    <property type="entry name" value="S-adenosyl-L-methionine-dependent methyltransferases"/>
    <property type="match status" value="1"/>
</dbReference>
<dbReference type="EMBL" id="VBTY01000012">
    <property type="protein sequence ID" value="MDG3493470.1"/>
    <property type="molecule type" value="Genomic_DNA"/>
</dbReference>
<accession>A0A9X4RGY8</accession>
<reference evidence="1" key="1">
    <citation type="submission" date="2019-05" db="EMBL/GenBank/DDBJ databases">
        <title>Whole genome sequencing of Pseudanabaena catenata USMAC16.</title>
        <authorList>
            <person name="Khan Z."/>
            <person name="Omar W.M."/>
            <person name="Convey P."/>
            <person name="Merican F."/>
            <person name="Najimudin N."/>
        </authorList>
    </citation>
    <scope>NUCLEOTIDE SEQUENCE</scope>
    <source>
        <strain evidence="1">USMAC16</strain>
    </source>
</reference>
<dbReference type="RefSeq" id="WP_009625510.1">
    <property type="nucleotide sequence ID" value="NZ_VBTY01000012.1"/>
</dbReference>